<evidence type="ECO:0000256" key="8">
    <source>
        <dbReference type="ARBA" id="ARBA00046432"/>
    </source>
</evidence>
<protein>
    <recommendedName>
        <fullName evidence="6">Translation initiation factor eIF2B subunit delta</fullName>
    </recommendedName>
    <alternativeName>
        <fullName evidence="7">eIF2B GDP-GTP exchange factor subunit delta</fullName>
    </alternativeName>
</protein>
<proteinExistence type="inferred from homology"/>
<dbReference type="OrthoDB" id="10254737at2759"/>
<gene>
    <name evidence="11" type="primary">EIF2B4</name>
    <name evidence="11" type="ORF">Anas_01850</name>
</gene>
<evidence type="ECO:0000256" key="10">
    <source>
        <dbReference type="SAM" id="MobiDB-lite"/>
    </source>
</evidence>
<dbReference type="SUPFAM" id="SSF100950">
    <property type="entry name" value="NagB/RpiA/CoA transferase-like"/>
    <property type="match status" value="1"/>
</dbReference>
<feature type="compositionally biased region" description="Low complexity" evidence="10">
    <location>
        <begin position="34"/>
        <end position="47"/>
    </location>
</feature>
<evidence type="ECO:0000256" key="1">
    <source>
        <dbReference type="ARBA" id="ARBA00004514"/>
    </source>
</evidence>
<sequence>MVQEDNLDKLSELLDRLDATYKIDSCESTPSHGNAHSHANTNANTANKLTYKVDTCESTPSHENTNSQPNTNTKTSTTTTNKPSTPIPFKGKSEENFSLKEETLSQEEKKALRKARKEAKKSGKPVAAVVQLSSDSVDSSSAPQAAEVSEPDTVASFGDTGKGEKSKADLKRERREKQEAQRAAKLAAKTEKETSVQKSEPIQKKLSVSEKVSPSTNVPSKKKELLKSRRRLPLLEHLSIPKIDENLSSFSETRIHPAIRAAGICVKDLKIDGSLARVIATLSAVYSLIEDYHTPSSCDLSRDLSDHLSSNIAFLNACRPLSEPVNNAVRFVKKEINEIGNSVPESQAKEILLSSINSFIHQNIFLASETLVQNAVNFIEDDNVILTFGMSQLVKETIVEASKLKDNLSVVVADNPGTGSGIDFVKYLNDLKIKAHYRILSDLSQIMRRVSKVIVEAEAVVLNGAVIGHCGMAGLILLASTYSVPVIVLSHTFKFCNIDLTDSLVVNELGDPSVIVNCPSHKYRNYLENWKASPNMNLVNLMYDVTPPELINVLVTESSNYPTSVVPVIIRRNYADILGHD</sequence>
<evidence type="ECO:0000256" key="3">
    <source>
        <dbReference type="ARBA" id="ARBA00022490"/>
    </source>
</evidence>
<keyword evidence="4 11" id="KW-0396">Initiation factor</keyword>
<reference evidence="11 12" key="1">
    <citation type="journal article" date="2019" name="PLoS Biol.">
        <title>Sex chromosomes control vertical transmission of feminizing Wolbachia symbionts in an isopod.</title>
        <authorList>
            <person name="Becking T."/>
            <person name="Chebbi M.A."/>
            <person name="Giraud I."/>
            <person name="Moumen B."/>
            <person name="Laverre T."/>
            <person name="Caubet Y."/>
            <person name="Peccoud J."/>
            <person name="Gilbert C."/>
            <person name="Cordaux R."/>
        </authorList>
    </citation>
    <scope>NUCLEOTIDE SEQUENCE [LARGE SCALE GENOMIC DNA]</scope>
    <source>
        <strain evidence="11">ANa2</strain>
        <tissue evidence="11">Whole body excluding digestive tract and cuticle</tissue>
    </source>
</reference>
<name>A0A5N5SMH6_9CRUS</name>
<organism evidence="11 12">
    <name type="scientific">Armadillidium nasatum</name>
    <dbReference type="NCBI Taxonomy" id="96803"/>
    <lineage>
        <taxon>Eukaryota</taxon>
        <taxon>Metazoa</taxon>
        <taxon>Ecdysozoa</taxon>
        <taxon>Arthropoda</taxon>
        <taxon>Crustacea</taxon>
        <taxon>Multicrustacea</taxon>
        <taxon>Malacostraca</taxon>
        <taxon>Eumalacostraca</taxon>
        <taxon>Peracarida</taxon>
        <taxon>Isopoda</taxon>
        <taxon>Oniscidea</taxon>
        <taxon>Crinocheta</taxon>
        <taxon>Armadillidiidae</taxon>
        <taxon>Armadillidium</taxon>
    </lineage>
</organism>
<dbReference type="Pfam" id="PF01008">
    <property type="entry name" value="IF-2B"/>
    <property type="match status" value="1"/>
</dbReference>
<evidence type="ECO:0000313" key="11">
    <source>
        <dbReference type="EMBL" id="KAB7495206.1"/>
    </source>
</evidence>
<accession>A0A5N5SMH6</accession>
<evidence type="ECO:0000256" key="6">
    <source>
        <dbReference type="ARBA" id="ARBA00044147"/>
    </source>
</evidence>
<dbReference type="GO" id="GO:0003743">
    <property type="term" value="F:translation initiation factor activity"/>
    <property type="evidence" value="ECO:0007669"/>
    <property type="project" value="UniProtKB-KW"/>
</dbReference>
<feature type="compositionally biased region" description="Basic residues" evidence="10">
    <location>
        <begin position="111"/>
        <end position="123"/>
    </location>
</feature>
<keyword evidence="5" id="KW-0648">Protein biosynthesis</keyword>
<feature type="region of interest" description="Disordered" evidence="10">
    <location>
        <begin position="25"/>
        <end position="224"/>
    </location>
</feature>
<dbReference type="Gene3D" id="3.40.50.10470">
    <property type="entry name" value="Translation initiation factor eif-2b, domain 2"/>
    <property type="match status" value="1"/>
</dbReference>
<evidence type="ECO:0000256" key="4">
    <source>
        <dbReference type="ARBA" id="ARBA00022540"/>
    </source>
</evidence>
<dbReference type="GO" id="GO:0005829">
    <property type="term" value="C:cytosol"/>
    <property type="evidence" value="ECO:0007669"/>
    <property type="project" value="UniProtKB-SubCell"/>
</dbReference>
<dbReference type="AlphaFoldDB" id="A0A5N5SMH6"/>
<evidence type="ECO:0000256" key="9">
    <source>
        <dbReference type="RuleBase" id="RU003814"/>
    </source>
</evidence>
<comment type="subunit">
    <text evidence="8">Component of the translation initiation factor 2B (eIF2B) complex which is a heterodecamer of two sets of five different subunits: alpha, beta, gamma, delta and epsilon. Subunits alpha, beta and delta comprise a regulatory subcomplex and subunits epsilon and gamma comprise a catalytic subcomplex. Within the complex, the hexameric regulatory complex resides at the center, with the two heterodimeric catalytic subcomplexes bound on opposite sides.</text>
</comment>
<evidence type="ECO:0000256" key="2">
    <source>
        <dbReference type="ARBA" id="ARBA00007251"/>
    </source>
</evidence>
<dbReference type="PANTHER" id="PTHR10233:SF14">
    <property type="entry name" value="TRANSLATION INITIATION FACTOR EIF-2B SUBUNIT DELTA"/>
    <property type="match status" value="1"/>
</dbReference>
<dbReference type="InterPro" id="IPR037171">
    <property type="entry name" value="NagB/RpiA_transferase-like"/>
</dbReference>
<dbReference type="PANTHER" id="PTHR10233">
    <property type="entry name" value="TRANSLATION INITIATION FACTOR EIF-2B"/>
    <property type="match status" value="1"/>
</dbReference>
<dbReference type="EMBL" id="SEYY01022901">
    <property type="protein sequence ID" value="KAB7495206.1"/>
    <property type="molecule type" value="Genomic_DNA"/>
</dbReference>
<feature type="compositionally biased region" description="Low complexity" evidence="10">
    <location>
        <begin position="126"/>
        <end position="146"/>
    </location>
</feature>
<dbReference type="Proteomes" id="UP000326759">
    <property type="component" value="Unassembled WGS sequence"/>
</dbReference>
<comment type="similarity">
    <text evidence="2 9">Belongs to the eIF-2B alpha/beta/delta subunits family.</text>
</comment>
<feature type="compositionally biased region" description="Low complexity" evidence="10">
    <location>
        <begin position="64"/>
        <end position="84"/>
    </location>
</feature>
<keyword evidence="12" id="KW-1185">Reference proteome</keyword>
<evidence type="ECO:0000256" key="7">
    <source>
        <dbReference type="ARBA" id="ARBA00044356"/>
    </source>
</evidence>
<evidence type="ECO:0000256" key="5">
    <source>
        <dbReference type="ARBA" id="ARBA00022917"/>
    </source>
</evidence>
<dbReference type="InterPro" id="IPR000649">
    <property type="entry name" value="IF-2B-related"/>
</dbReference>
<comment type="caution">
    <text evidence="11">The sequence shown here is derived from an EMBL/GenBank/DDBJ whole genome shotgun (WGS) entry which is preliminary data.</text>
</comment>
<feature type="compositionally biased region" description="Basic and acidic residues" evidence="10">
    <location>
        <begin position="91"/>
        <end position="110"/>
    </location>
</feature>
<feature type="compositionally biased region" description="Basic and acidic residues" evidence="10">
    <location>
        <begin position="161"/>
        <end position="195"/>
    </location>
</feature>
<dbReference type="InterPro" id="IPR042529">
    <property type="entry name" value="IF_2B-like_C"/>
</dbReference>
<evidence type="ECO:0000313" key="12">
    <source>
        <dbReference type="Proteomes" id="UP000326759"/>
    </source>
</evidence>
<keyword evidence="3" id="KW-0963">Cytoplasm</keyword>
<comment type="subcellular location">
    <subcellularLocation>
        <location evidence="1">Cytoplasm</location>
        <location evidence="1">Cytosol</location>
    </subcellularLocation>
</comment>